<proteinExistence type="predicted"/>
<name>A0ABW3U1G4_9BACL</name>
<evidence type="ECO:0000313" key="2">
    <source>
        <dbReference type="Proteomes" id="UP001597231"/>
    </source>
</evidence>
<evidence type="ECO:0000313" key="1">
    <source>
        <dbReference type="EMBL" id="MFD1205913.1"/>
    </source>
</evidence>
<sequence>MKKRIIYLSFAFGIMLCLAWSPADIEIQNEPDVGPPHVLN</sequence>
<gene>
    <name evidence="1" type="ORF">ACFQ38_12510</name>
</gene>
<organism evidence="1 2">
    <name type="scientific">Sporosarcina contaminans</name>
    <dbReference type="NCBI Taxonomy" id="633403"/>
    <lineage>
        <taxon>Bacteria</taxon>
        <taxon>Bacillati</taxon>
        <taxon>Bacillota</taxon>
        <taxon>Bacilli</taxon>
        <taxon>Bacillales</taxon>
        <taxon>Caryophanaceae</taxon>
        <taxon>Sporosarcina</taxon>
    </lineage>
</organism>
<protein>
    <recommendedName>
        <fullName evidence="3">Phosphatase</fullName>
    </recommendedName>
</protein>
<keyword evidence="2" id="KW-1185">Reference proteome</keyword>
<comment type="caution">
    <text evidence="1">The sequence shown here is derived from an EMBL/GenBank/DDBJ whole genome shotgun (WGS) entry which is preliminary data.</text>
</comment>
<dbReference type="RefSeq" id="WP_336823763.1">
    <property type="nucleotide sequence ID" value="NZ_JBHTLT010000100.1"/>
</dbReference>
<dbReference type="EMBL" id="JBHTLT010000100">
    <property type="protein sequence ID" value="MFD1205913.1"/>
    <property type="molecule type" value="Genomic_DNA"/>
</dbReference>
<accession>A0ABW3U1G4</accession>
<dbReference type="Proteomes" id="UP001597231">
    <property type="component" value="Unassembled WGS sequence"/>
</dbReference>
<evidence type="ECO:0008006" key="3">
    <source>
        <dbReference type="Google" id="ProtNLM"/>
    </source>
</evidence>
<reference evidence="2" key="1">
    <citation type="journal article" date="2019" name="Int. J. Syst. Evol. Microbiol.">
        <title>The Global Catalogue of Microorganisms (GCM) 10K type strain sequencing project: providing services to taxonomists for standard genome sequencing and annotation.</title>
        <authorList>
            <consortium name="The Broad Institute Genomics Platform"/>
            <consortium name="The Broad Institute Genome Sequencing Center for Infectious Disease"/>
            <person name="Wu L."/>
            <person name="Ma J."/>
        </authorList>
    </citation>
    <scope>NUCLEOTIDE SEQUENCE [LARGE SCALE GENOMIC DNA]</scope>
    <source>
        <strain evidence="2">CCUG 53915</strain>
    </source>
</reference>